<gene>
    <name evidence="9" type="ORF">DSM106972_004710</name>
</gene>
<organism evidence="9 10">
    <name type="scientific">Dulcicalothrix desertica PCC 7102</name>
    <dbReference type="NCBI Taxonomy" id="232991"/>
    <lineage>
        <taxon>Bacteria</taxon>
        <taxon>Bacillati</taxon>
        <taxon>Cyanobacteriota</taxon>
        <taxon>Cyanophyceae</taxon>
        <taxon>Nostocales</taxon>
        <taxon>Calotrichaceae</taxon>
        <taxon>Dulcicalothrix</taxon>
    </lineage>
</organism>
<dbReference type="EMBL" id="RSCL01000001">
    <property type="protein sequence ID" value="RUT09976.1"/>
    <property type="molecule type" value="Genomic_DNA"/>
</dbReference>
<evidence type="ECO:0000256" key="1">
    <source>
        <dbReference type="ARBA" id="ARBA00006620"/>
    </source>
</evidence>
<reference evidence="9" key="1">
    <citation type="submission" date="2018-12" db="EMBL/GenBank/DDBJ databases">
        <authorList>
            <person name="Will S."/>
            <person name="Neumann-Schaal M."/>
            <person name="Henke P."/>
        </authorList>
    </citation>
    <scope>NUCLEOTIDE SEQUENCE</scope>
    <source>
        <strain evidence="9">PCC 7102</strain>
    </source>
</reference>
<dbReference type="GO" id="GO:0016787">
    <property type="term" value="F:hydrolase activity"/>
    <property type="evidence" value="ECO:0007669"/>
    <property type="project" value="UniProtKB-KW"/>
</dbReference>
<evidence type="ECO:0000256" key="6">
    <source>
        <dbReference type="ARBA" id="ARBA00022884"/>
    </source>
</evidence>
<comment type="caution">
    <text evidence="9">The sequence shown here is derived from an EMBL/GenBank/DDBJ whole genome shotgun (WGS) entry which is preliminary data.</text>
</comment>
<dbReference type="Pfam" id="PF07927">
    <property type="entry name" value="HicA_toxin"/>
    <property type="match status" value="1"/>
</dbReference>
<keyword evidence="7" id="KW-0346">Stress response</keyword>
<dbReference type="AlphaFoldDB" id="A0A433VV73"/>
<evidence type="ECO:0000256" key="4">
    <source>
        <dbReference type="ARBA" id="ARBA00022759"/>
    </source>
</evidence>
<keyword evidence="2" id="KW-1277">Toxin-antitoxin system</keyword>
<evidence type="ECO:0000256" key="8">
    <source>
        <dbReference type="SAM" id="Coils"/>
    </source>
</evidence>
<evidence type="ECO:0000256" key="5">
    <source>
        <dbReference type="ARBA" id="ARBA00022801"/>
    </source>
</evidence>
<feature type="coiled-coil region" evidence="8">
    <location>
        <begin position="49"/>
        <end position="79"/>
    </location>
</feature>
<dbReference type="RefSeq" id="WP_127078461.1">
    <property type="nucleotide sequence ID" value="NZ_RSCL01000001.1"/>
</dbReference>
<dbReference type="GO" id="GO:0004519">
    <property type="term" value="F:endonuclease activity"/>
    <property type="evidence" value="ECO:0007669"/>
    <property type="project" value="UniProtKB-KW"/>
</dbReference>
<protein>
    <recommendedName>
        <fullName evidence="11">Addiction module toxin, HicA family protein</fullName>
    </recommendedName>
</protein>
<dbReference type="GO" id="GO:0003729">
    <property type="term" value="F:mRNA binding"/>
    <property type="evidence" value="ECO:0007669"/>
    <property type="project" value="InterPro"/>
</dbReference>
<dbReference type="OrthoDB" id="489997at2"/>
<dbReference type="InterPro" id="IPR012933">
    <property type="entry name" value="HicA_mRNA_interferase"/>
</dbReference>
<keyword evidence="5" id="KW-0378">Hydrolase</keyword>
<dbReference type="Gene3D" id="3.30.920.30">
    <property type="entry name" value="Hypothetical protein"/>
    <property type="match status" value="1"/>
</dbReference>
<evidence type="ECO:0000256" key="7">
    <source>
        <dbReference type="ARBA" id="ARBA00023016"/>
    </source>
</evidence>
<keyword evidence="4" id="KW-0255">Endonuclease</keyword>
<reference evidence="9" key="2">
    <citation type="journal article" date="2019" name="Genome Biol. Evol.">
        <title>Day and night: Metabolic profiles and evolutionary relationships of six axenic non-marine cyanobacteria.</title>
        <authorList>
            <person name="Will S.E."/>
            <person name="Henke P."/>
            <person name="Boedeker C."/>
            <person name="Huang S."/>
            <person name="Brinkmann H."/>
            <person name="Rohde M."/>
            <person name="Jarek M."/>
            <person name="Friedl T."/>
            <person name="Seufert S."/>
            <person name="Schumacher M."/>
            <person name="Overmann J."/>
            <person name="Neumann-Schaal M."/>
            <person name="Petersen J."/>
        </authorList>
    </citation>
    <scope>NUCLEOTIDE SEQUENCE [LARGE SCALE GENOMIC DNA]</scope>
    <source>
        <strain evidence="9">PCC 7102</strain>
    </source>
</reference>
<evidence type="ECO:0000313" key="9">
    <source>
        <dbReference type="EMBL" id="RUT09976.1"/>
    </source>
</evidence>
<evidence type="ECO:0000256" key="2">
    <source>
        <dbReference type="ARBA" id="ARBA00022649"/>
    </source>
</evidence>
<proteinExistence type="inferred from homology"/>
<evidence type="ECO:0008006" key="11">
    <source>
        <dbReference type="Google" id="ProtNLM"/>
    </source>
</evidence>
<keyword evidence="8" id="KW-0175">Coiled coil</keyword>
<keyword evidence="10" id="KW-1185">Reference proteome</keyword>
<dbReference type="SUPFAM" id="SSF54786">
    <property type="entry name" value="YcfA/nrd intein domain"/>
    <property type="match status" value="1"/>
</dbReference>
<dbReference type="InterPro" id="IPR038570">
    <property type="entry name" value="HicA_sf"/>
</dbReference>
<comment type="similarity">
    <text evidence="1">Belongs to the HicA mRNA interferase family.</text>
</comment>
<name>A0A433VV73_9CYAN</name>
<keyword evidence="3" id="KW-0540">Nuclease</keyword>
<evidence type="ECO:0000256" key="3">
    <source>
        <dbReference type="ARBA" id="ARBA00022722"/>
    </source>
</evidence>
<sequence length="79" mass="9099">MPKKVRELKSILKQAGFTHKPAKGSHSKWKHPKLSTSIIIAGKDGDDAKSYLEKEVNEALEELNKIEQEEREEQEKKQE</sequence>
<keyword evidence="6" id="KW-0694">RNA-binding</keyword>
<accession>A0A433VV73</accession>
<dbReference type="Proteomes" id="UP000271624">
    <property type="component" value="Unassembled WGS sequence"/>
</dbReference>
<evidence type="ECO:0000313" key="10">
    <source>
        <dbReference type="Proteomes" id="UP000271624"/>
    </source>
</evidence>